<evidence type="ECO:0000313" key="2">
    <source>
        <dbReference type="Proteomes" id="UP000639010"/>
    </source>
</evidence>
<proteinExistence type="predicted"/>
<sequence>MTCRVTDAELAEIDDRRPEGMTRGEWLRTAALRRAPARVPEVNQEAWGHAGRIAGGLTTLAKAAAEGRTVGVDPDAIEELRLALAEVRRLMKGGK</sequence>
<protein>
    <submittedName>
        <fullName evidence="1">Uncharacterized protein</fullName>
    </submittedName>
</protein>
<evidence type="ECO:0000313" key="1">
    <source>
        <dbReference type="EMBL" id="MBE1427366.1"/>
    </source>
</evidence>
<dbReference type="Proteomes" id="UP000639010">
    <property type="component" value="Unassembled WGS sequence"/>
</dbReference>
<dbReference type="RefSeq" id="WP_192625106.1">
    <property type="nucleotide sequence ID" value="NZ_JADBGG010000064.1"/>
</dbReference>
<accession>A0ABR9H9E6</accession>
<organism evidence="1 2">
    <name type="scientific">Desulfomicrobium macestii</name>
    <dbReference type="NCBI Taxonomy" id="90731"/>
    <lineage>
        <taxon>Bacteria</taxon>
        <taxon>Pseudomonadati</taxon>
        <taxon>Thermodesulfobacteriota</taxon>
        <taxon>Desulfovibrionia</taxon>
        <taxon>Desulfovibrionales</taxon>
        <taxon>Desulfomicrobiaceae</taxon>
        <taxon>Desulfomicrobium</taxon>
    </lineage>
</organism>
<gene>
    <name evidence="1" type="ORF">H4684_004060</name>
</gene>
<keyword evidence="2" id="KW-1185">Reference proteome</keyword>
<name>A0ABR9H9E6_9BACT</name>
<dbReference type="EMBL" id="JADBGG010000064">
    <property type="protein sequence ID" value="MBE1427366.1"/>
    <property type="molecule type" value="Genomic_DNA"/>
</dbReference>
<reference evidence="1 2" key="1">
    <citation type="submission" date="2020-10" db="EMBL/GenBank/DDBJ databases">
        <title>Genomic Encyclopedia of Type Strains, Phase IV (KMG-IV): sequencing the most valuable type-strain genomes for metagenomic binning, comparative biology and taxonomic classification.</title>
        <authorList>
            <person name="Goeker M."/>
        </authorList>
    </citation>
    <scope>NUCLEOTIDE SEQUENCE [LARGE SCALE GENOMIC DNA]</scope>
    <source>
        <strain evidence="1 2">DSM 4194</strain>
    </source>
</reference>
<comment type="caution">
    <text evidence="1">The sequence shown here is derived from an EMBL/GenBank/DDBJ whole genome shotgun (WGS) entry which is preliminary data.</text>
</comment>